<dbReference type="PROSITE" id="PS51257">
    <property type="entry name" value="PROKAR_LIPOPROTEIN"/>
    <property type="match status" value="1"/>
</dbReference>
<feature type="chain" id="PRO_5039445584" description="Lipoprotein" evidence="1">
    <location>
        <begin position="26"/>
        <end position="221"/>
    </location>
</feature>
<gene>
    <name evidence="2" type="ORF">H1R13_22800</name>
</gene>
<evidence type="ECO:0000313" key="2">
    <source>
        <dbReference type="EMBL" id="MBC2867686.1"/>
    </source>
</evidence>
<comment type="caution">
    <text evidence="2">The sequence shown here is derived from an EMBL/GenBank/DDBJ whole genome shotgun (WGS) entry which is preliminary data.</text>
</comment>
<evidence type="ECO:0008006" key="4">
    <source>
        <dbReference type="Google" id="ProtNLM"/>
    </source>
</evidence>
<dbReference type="EMBL" id="JACMHY010000009">
    <property type="protein sequence ID" value="MBC2867686.1"/>
    <property type="molecule type" value="Genomic_DNA"/>
</dbReference>
<dbReference type="Proteomes" id="UP000517694">
    <property type="component" value="Unassembled WGS sequence"/>
</dbReference>
<proteinExistence type="predicted"/>
<protein>
    <recommendedName>
        <fullName evidence="4">Lipoprotein</fullName>
    </recommendedName>
</protein>
<evidence type="ECO:0000256" key="1">
    <source>
        <dbReference type="SAM" id="SignalP"/>
    </source>
</evidence>
<feature type="signal peptide" evidence="1">
    <location>
        <begin position="1"/>
        <end position="25"/>
    </location>
</feature>
<accession>A0A7X1LTT1</accession>
<name>A0A7X1LTT1_9ACTN</name>
<evidence type="ECO:0000313" key="3">
    <source>
        <dbReference type="Proteomes" id="UP000517694"/>
    </source>
</evidence>
<keyword evidence="3" id="KW-1185">Reference proteome</keyword>
<dbReference type="RefSeq" id="WP_159670353.1">
    <property type="nucleotide sequence ID" value="NZ_JACMHY010000009.1"/>
</dbReference>
<keyword evidence="1" id="KW-0732">Signal</keyword>
<dbReference type="OrthoDB" id="4219324at2"/>
<organism evidence="2 3">
    <name type="scientific">Streptomyces mexicanus</name>
    <dbReference type="NCBI Taxonomy" id="178566"/>
    <lineage>
        <taxon>Bacteria</taxon>
        <taxon>Bacillati</taxon>
        <taxon>Actinomycetota</taxon>
        <taxon>Actinomycetes</taxon>
        <taxon>Kitasatosporales</taxon>
        <taxon>Streptomycetaceae</taxon>
        <taxon>Streptomyces</taxon>
    </lineage>
</organism>
<sequence>MLLSRTATKALALALVAASSISACQAGSSKKPQADKTSQSNCSGSLNSAATKAVANLLDTEDYTTSSVHDGVDGAAKQIVSEYRTHGVTQGNKVGVCWIYGSQKDLSDITVSFSFQTEVPNSNRVSSNFTTYKMGSLALANSRQAVIYIRCSSVKFASNGTRETLVLRGEATNRYEPDGASSALQKENLTVIHSVSAAVAKALGCEGGAGLPSNFTMPARA</sequence>
<dbReference type="AlphaFoldDB" id="A0A7X1LTT1"/>
<reference evidence="2 3" key="1">
    <citation type="submission" date="2020-08" db="EMBL/GenBank/DDBJ databases">
        <title>Whole-Genome Sequence of French Clinical Streptomyces mexicanus Strain Q0842.</title>
        <authorList>
            <person name="Boxberger M."/>
            <person name="La Scola B."/>
        </authorList>
    </citation>
    <scope>NUCLEOTIDE SEQUENCE [LARGE SCALE GENOMIC DNA]</scope>
    <source>
        <strain evidence="2 3">Marseille-Q0842</strain>
    </source>
</reference>